<protein>
    <recommendedName>
        <fullName evidence="4">Haemolytic enterotoxin (HBL)</fullName>
    </recommendedName>
</protein>
<dbReference type="SUPFAM" id="SSF58100">
    <property type="entry name" value="Bacterial hemolysins"/>
    <property type="match status" value="1"/>
</dbReference>
<comment type="caution">
    <text evidence="2">The sequence shown here is derived from an EMBL/GenBank/DDBJ whole genome shotgun (WGS) entry which is preliminary data.</text>
</comment>
<keyword evidence="1" id="KW-0472">Membrane</keyword>
<feature type="transmembrane region" description="Helical" evidence="1">
    <location>
        <begin position="275"/>
        <end position="297"/>
    </location>
</feature>
<evidence type="ECO:0000256" key="1">
    <source>
        <dbReference type="SAM" id="Phobius"/>
    </source>
</evidence>
<dbReference type="Gene3D" id="1.20.1170.10">
    <property type="match status" value="1"/>
</dbReference>
<keyword evidence="1" id="KW-0812">Transmembrane</keyword>
<feature type="transmembrane region" description="Helical" evidence="1">
    <location>
        <begin position="304"/>
        <end position="327"/>
    </location>
</feature>
<keyword evidence="1" id="KW-1133">Transmembrane helix</keyword>
<evidence type="ECO:0008006" key="4">
    <source>
        <dbReference type="Google" id="ProtNLM"/>
    </source>
</evidence>
<organism evidence="2 3">
    <name type="scientific">Coprinellus micaceus</name>
    <name type="common">Glistening ink-cap mushroom</name>
    <name type="synonym">Coprinus micaceus</name>
    <dbReference type="NCBI Taxonomy" id="71717"/>
    <lineage>
        <taxon>Eukaryota</taxon>
        <taxon>Fungi</taxon>
        <taxon>Dikarya</taxon>
        <taxon>Basidiomycota</taxon>
        <taxon>Agaricomycotina</taxon>
        <taxon>Agaricomycetes</taxon>
        <taxon>Agaricomycetidae</taxon>
        <taxon>Agaricales</taxon>
        <taxon>Agaricineae</taxon>
        <taxon>Psathyrellaceae</taxon>
        <taxon>Coprinellus</taxon>
    </lineage>
</organism>
<sequence length="447" mass="47888">MSTNEKTSINNVGQWQQSVDKLKAEFDAALAKGVQGVDAEMLQKLKQLAALAKEGADAGKIDVREVAYGAFQGDNGQKIVDSVYQMTYNVNSLELSFARAHSLLLTMDGHKYKRPDGSLIQNAATWNEYHLELNRALTASKNVASEGVVYTQRYAREIPEKLAKLQAILDDPVTETETLEETKKRATKTMKIVEASINVLIKDMKTTENEATKLAGRFSDLANNVTIFADKLNADVTALLTANAAEVKEARAEVAKCQKALDEIKGTLADSFTSLFSSGGVAAGAGLAGCVAGALCASAIVPGAIFVVAGLSFFAMLGSGGAVASYAGQVSAAEVQLKMAKDKLAEKELMEKNLLESEAAVKQILADKDNIIERLGKIMTIWSTVQSDAIQLQKWLSSCLNPETPVETIVEALDNSHIGSIYTILGQILQVYASQVHASALEAPKPI</sequence>
<dbReference type="EMBL" id="QPFP01000022">
    <property type="protein sequence ID" value="TEB30599.1"/>
    <property type="molecule type" value="Genomic_DNA"/>
</dbReference>
<evidence type="ECO:0000313" key="2">
    <source>
        <dbReference type="EMBL" id="TEB30599.1"/>
    </source>
</evidence>
<gene>
    <name evidence="2" type="ORF">FA13DRAFT_1792192</name>
</gene>
<reference evidence="2 3" key="1">
    <citation type="journal article" date="2019" name="Nat. Ecol. Evol.">
        <title>Megaphylogeny resolves global patterns of mushroom evolution.</title>
        <authorList>
            <person name="Varga T."/>
            <person name="Krizsan K."/>
            <person name="Foldi C."/>
            <person name="Dima B."/>
            <person name="Sanchez-Garcia M."/>
            <person name="Sanchez-Ramirez S."/>
            <person name="Szollosi G.J."/>
            <person name="Szarkandi J.G."/>
            <person name="Papp V."/>
            <person name="Albert L."/>
            <person name="Andreopoulos W."/>
            <person name="Angelini C."/>
            <person name="Antonin V."/>
            <person name="Barry K.W."/>
            <person name="Bougher N.L."/>
            <person name="Buchanan P."/>
            <person name="Buyck B."/>
            <person name="Bense V."/>
            <person name="Catcheside P."/>
            <person name="Chovatia M."/>
            <person name="Cooper J."/>
            <person name="Damon W."/>
            <person name="Desjardin D."/>
            <person name="Finy P."/>
            <person name="Geml J."/>
            <person name="Haridas S."/>
            <person name="Hughes K."/>
            <person name="Justo A."/>
            <person name="Karasinski D."/>
            <person name="Kautmanova I."/>
            <person name="Kiss B."/>
            <person name="Kocsube S."/>
            <person name="Kotiranta H."/>
            <person name="LaButti K.M."/>
            <person name="Lechner B.E."/>
            <person name="Liimatainen K."/>
            <person name="Lipzen A."/>
            <person name="Lukacs Z."/>
            <person name="Mihaltcheva S."/>
            <person name="Morgado L.N."/>
            <person name="Niskanen T."/>
            <person name="Noordeloos M.E."/>
            <person name="Ohm R.A."/>
            <person name="Ortiz-Santana B."/>
            <person name="Ovrebo C."/>
            <person name="Racz N."/>
            <person name="Riley R."/>
            <person name="Savchenko A."/>
            <person name="Shiryaev A."/>
            <person name="Soop K."/>
            <person name="Spirin V."/>
            <person name="Szebenyi C."/>
            <person name="Tomsovsky M."/>
            <person name="Tulloss R.E."/>
            <person name="Uehling J."/>
            <person name="Grigoriev I.V."/>
            <person name="Vagvolgyi C."/>
            <person name="Papp T."/>
            <person name="Martin F.M."/>
            <person name="Miettinen O."/>
            <person name="Hibbett D.S."/>
            <person name="Nagy L.G."/>
        </authorList>
    </citation>
    <scope>NUCLEOTIDE SEQUENCE [LARGE SCALE GENOMIC DNA]</scope>
    <source>
        <strain evidence="2 3">FP101781</strain>
    </source>
</reference>
<accession>A0A4Y7TAK8</accession>
<evidence type="ECO:0000313" key="3">
    <source>
        <dbReference type="Proteomes" id="UP000298030"/>
    </source>
</evidence>
<keyword evidence="3" id="KW-1185">Reference proteome</keyword>
<proteinExistence type="predicted"/>
<name>A0A4Y7TAK8_COPMI</name>
<dbReference type="Proteomes" id="UP000298030">
    <property type="component" value="Unassembled WGS sequence"/>
</dbReference>
<dbReference type="AlphaFoldDB" id="A0A4Y7TAK8"/>